<name>N8QB23_9GAMM</name>
<keyword evidence="2" id="KW-0479">Metal-binding</keyword>
<dbReference type="InterPro" id="IPR042098">
    <property type="entry name" value="TauD-like_sf"/>
</dbReference>
<organism evidence="7 8">
    <name type="scientific">Acinetobacter bohemicus ANC 3994</name>
    <dbReference type="NCBI Taxonomy" id="1217715"/>
    <lineage>
        <taxon>Bacteria</taxon>
        <taxon>Pseudomonadati</taxon>
        <taxon>Pseudomonadota</taxon>
        <taxon>Gammaproteobacteria</taxon>
        <taxon>Moraxellales</taxon>
        <taxon>Moraxellaceae</taxon>
        <taxon>Acinetobacter</taxon>
    </lineage>
</organism>
<dbReference type="HOGENOM" id="CLU_036005_5_2_6"/>
<evidence type="ECO:0000313" key="7">
    <source>
        <dbReference type="EMBL" id="ENU19087.1"/>
    </source>
</evidence>
<dbReference type="InterPro" id="IPR051323">
    <property type="entry name" value="AtsK-like"/>
</dbReference>
<accession>N8QB23</accession>
<evidence type="ECO:0000256" key="3">
    <source>
        <dbReference type="ARBA" id="ARBA00022964"/>
    </source>
</evidence>
<protein>
    <recommendedName>
        <fullName evidence="6">TauD/TfdA-like domain-containing protein</fullName>
    </recommendedName>
</protein>
<dbReference type="AlphaFoldDB" id="N8QB23"/>
<dbReference type="PANTHER" id="PTHR30468">
    <property type="entry name" value="ALPHA-KETOGLUTARATE-DEPENDENT SULFONATE DIOXYGENASE"/>
    <property type="match status" value="1"/>
</dbReference>
<sequence length="91" mass="10884">MRTHPESGRKALWLNTRSEVELVNYEDQAGNALIQKLREHLLKLEFRYEHQWEEGDIVFWDNQVTLHSRQPFPSDQRRLLKRISLAGGRPF</sequence>
<evidence type="ECO:0000313" key="8">
    <source>
        <dbReference type="Proteomes" id="UP000013086"/>
    </source>
</evidence>
<dbReference type="GO" id="GO:0006790">
    <property type="term" value="P:sulfur compound metabolic process"/>
    <property type="evidence" value="ECO:0007669"/>
    <property type="project" value="TreeGrafter"/>
</dbReference>
<dbReference type="InterPro" id="IPR003819">
    <property type="entry name" value="TauD/TfdA-like"/>
</dbReference>
<dbReference type="EMBL" id="APOH01000015">
    <property type="protein sequence ID" value="ENU19087.1"/>
    <property type="molecule type" value="Genomic_DNA"/>
</dbReference>
<dbReference type="GO" id="GO:0046872">
    <property type="term" value="F:metal ion binding"/>
    <property type="evidence" value="ECO:0007669"/>
    <property type="project" value="UniProtKB-KW"/>
</dbReference>
<dbReference type="GO" id="GO:0005737">
    <property type="term" value="C:cytoplasm"/>
    <property type="evidence" value="ECO:0007669"/>
    <property type="project" value="TreeGrafter"/>
</dbReference>
<dbReference type="Pfam" id="PF02668">
    <property type="entry name" value="TauD"/>
    <property type="match status" value="1"/>
</dbReference>
<dbReference type="GO" id="GO:0000908">
    <property type="term" value="F:taurine dioxygenase activity"/>
    <property type="evidence" value="ECO:0007669"/>
    <property type="project" value="TreeGrafter"/>
</dbReference>
<dbReference type="PANTHER" id="PTHR30468:SF1">
    <property type="entry name" value="ALPHA-KETOGLUTARATE-DEPENDENT SULFONATE DIOXYGENASE"/>
    <property type="match status" value="1"/>
</dbReference>
<dbReference type="SUPFAM" id="SSF51197">
    <property type="entry name" value="Clavaminate synthase-like"/>
    <property type="match status" value="1"/>
</dbReference>
<dbReference type="PATRIC" id="fig|1217715.3.peg.1897"/>
<dbReference type="eggNOG" id="COG2175">
    <property type="taxonomic scope" value="Bacteria"/>
</dbReference>
<evidence type="ECO:0000256" key="2">
    <source>
        <dbReference type="ARBA" id="ARBA00022723"/>
    </source>
</evidence>
<comment type="similarity">
    <text evidence="1">Belongs to the TfdA dioxygenase family.</text>
</comment>
<dbReference type="Gene3D" id="3.60.130.10">
    <property type="entry name" value="Clavaminate synthase-like"/>
    <property type="match status" value="1"/>
</dbReference>
<evidence type="ECO:0000256" key="5">
    <source>
        <dbReference type="ARBA" id="ARBA00023004"/>
    </source>
</evidence>
<evidence type="ECO:0000256" key="1">
    <source>
        <dbReference type="ARBA" id="ARBA00005896"/>
    </source>
</evidence>
<reference evidence="7 8" key="1">
    <citation type="submission" date="2013-02" db="EMBL/GenBank/DDBJ databases">
        <title>The Genome Sequence of Acinetobacter sp. ANC 3994.</title>
        <authorList>
            <consortium name="The Broad Institute Genome Sequencing Platform"/>
            <consortium name="The Broad Institute Genome Sequencing Center for Infectious Disease"/>
            <person name="Cerqueira G."/>
            <person name="Feldgarden M."/>
            <person name="Courvalin P."/>
            <person name="Perichon B."/>
            <person name="Grillot-Courvalin C."/>
            <person name="Clermont D."/>
            <person name="Rocha E."/>
            <person name="Yoon E.-J."/>
            <person name="Nemec A."/>
            <person name="Walker B."/>
            <person name="Young S.K."/>
            <person name="Zeng Q."/>
            <person name="Gargeya S."/>
            <person name="Fitzgerald M."/>
            <person name="Haas B."/>
            <person name="Abouelleil A."/>
            <person name="Alvarado L."/>
            <person name="Arachchi H.M."/>
            <person name="Berlin A.M."/>
            <person name="Chapman S.B."/>
            <person name="Dewar J."/>
            <person name="Goldberg J."/>
            <person name="Griggs A."/>
            <person name="Gujja S."/>
            <person name="Hansen M."/>
            <person name="Howarth C."/>
            <person name="Imamovic A."/>
            <person name="Larimer J."/>
            <person name="McCowan C."/>
            <person name="Murphy C."/>
            <person name="Neiman D."/>
            <person name="Pearson M."/>
            <person name="Priest M."/>
            <person name="Roberts A."/>
            <person name="Saif S."/>
            <person name="Shea T."/>
            <person name="Sisk P."/>
            <person name="Sykes S."/>
            <person name="Wortman J."/>
            <person name="Nusbaum C."/>
            <person name="Birren B."/>
        </authorList>
    </citation>
    <scope>NUCLEOTIDE SEQUENCE [LARGE SCALE GENOMIC DNA]</scope>
    <source>
        <strain evidence="7 8">ANC 3994</strain>
    </source>
</reference>
<evidence type="ECO:0000259" key="6">
    <source>
        <dbReference type="Pfam" id="PF02668"/>
    </source>
</evidence>
<proteinExistence type="inferred from homology"/>
<comment type="caution">
    <text evidence="7">The sequence shown here is derived from an EMBL/GenBank/DDBJ whole genome shotgun (WGS) entry which is preliminary data.</text>
</comment>
<keyword evidence="5" id="KW-0408">Iron</keyword>
<keyword evidence="4" id="KW-0560">Oxidoreductase</keyword>
<keyword evidence="3" id="KW-0223">Dioxygenase</keyword>
<gene>
    <name evidence="7" type="ORF">F994_01942</name>
</gene>
<evidence type="ECO:0000256" key="4">
    <source>
        <dbReference type="ARBA" id="ARBA00023002"/>
    </source>
</evidence>
<dbReference type="Proteomes" id="UP000013086">
    <property type="component" value="Unassembled WGS sequence"/>
</dbReference>
<feature type="domain" description="TauD/TfdA-like" evidence="6">
    <location>
        <begin position="2"/>
        <end position="83"/>
    </location>
</feature>